<name>A0A7V9A9J2_9BACT</name>
<reference evidence="2 3" key="1">
    <citation type="submission" date="2020-05" db="EMBL/GenBank/DDBJ databases">
        <title>Bremerella alba sp. nov., a novel planctomycete isolated from the surface of the macroalga Fucus spiralis.</title>
        <authorList>
            <person name="Godinho O."/>
            <person name="Botelho R."/>
            <person name="Albuquerque L."/>
            <person name="Wiegand S."/>
            <person name="Da Costa M.S."/>
            <person name="Lobo-Da-Cunha A."/>
            <person name="Jogler C."/>
            <person name="Lage O.M."/>
        </authorList>
    </citation>
    <scope>NUCLEOTIDE SEQUENCE [LARGE SCALE GENOMIC DNA]</scope>
    <source>
        <strain evidence="2 3">FF15</strain>
    </source>
</reference>
<evidence type="ECO:0000313" key="3">
    <source>
        <dbReference type="Proteomes" id="UP000551616"/>
    </source>
</evidence>
<dbReference type="EMBL" id="JABRWO010000015">
    <property type="protein sequence ID" value="MBA2117512.1"/>
    <property type="molecule type" value="Genomic_DNA"/>
</dbReference>
<evidence type="ECO:0000256" key="1">
    <source>
        <dbReference type="SAM" id="MobiDB-lite"/>
    </source>
</evidence>
<dbReference type="SUPFAM" id="SSF49464">
    <property type="entry name" value="Carboxypeptidase regulatory domain-like"/>
    <property type="match status" value="1"/>
</dbReference>
<organism evidence="2 3">
    <name type="scientific">Bremerella alba</name>
    <dbReference type="NCBI Taxonomy" id="980252"/>
    <lineage>
        <taxon>Bacteria</taxon>
        <taxon>Pseudomonadati</taxon>
        <taxon>Planctomycetota</taxon>
        <taxon>Planctomycetia</taxon>
        <taxon>Pirellulales</taxon>
        <taxon>Pirellulaceae</taxon>
        <taxon>Bremerella</taxon>
    </lineage>
</organism>
<proteinExistence type="predicted"/>
<keyword evidence="3" id="KW-1185">Reference proteome</keyword>
<evidence type="ECO:0008006" key="4">
    <source>
        <dbReference type="Google" id="ProtNLM"/>
    </source>
</evidence>
<accession>A0A7V9A9J2</accession>
<evidence type="ECO:0000313" key="2">
    <source>
        <dbReference type="EMBL" id="MBA2117512.1"/>
    </source>
</evidence>
<dbReference type="AlphaFoldDB" id="A0A7V9A9J2"/>
<sequence>MQRPLVYHNRLGFWFILMGAVWCSGCSSAKPSDQPDLGEVSGTVTLDGNPLSDATVSFQSVELGRMASGKTDAQGHYELILLNDTKGAVVGANKVFITTAQPGDDANPGSAKRETLPKKYHEKSELTADVKAEPNEFNFDLNSK</sequence>
<protein>
    <recommendedName>
        <fullName evidence="4">Carboxypeptidase regulatory-like domain-containing protein</fullName>
    </recommendedName>
</protein>
<comment type="caution">
    <text evidence="2">The sequence shown here is derived from an EMBL/GenBank/DDBJ whole genome shotgun (WGS) entry which is preliminary data.</text>
</comment>
<gene>
    <name evidence="2" type="ORF">HOV93_47110</name>
</gene>
<dbReference type="RefSeq" id="WP_235990827.1">
    <property type="nucleotide sequence ID" value="NZ_JABRWO010000015.1"/>
</dbReference>
<feature type="compositionally biased region" description="Basic and acidic residues" evidence="1">
    <location>
        <begin position="111"/>
        <end position="131"/>
    </location>
</feature>
<dbReference type="InterPro" id="IPR008969">
    <property type="entry name" value="CarboxyPept-like_regulatory"/>
</dbReference>
<dbReference type="Proteomes" id="UP000551616">
    <property type="component" value="Unassembled WGS sequence"/>
</dbReference>
<feature type="region of interest" description="Disordered" evidence="1">
    <location>
        <begin position="99"/>
        <end position="131"/>
    </location>
</feature>